<dbReference type="Proteomes" id="UP000094527">
    <property type="component" value="Unassembled WGS sequence"/>
</dbReference>
<feature type="non-terminal residue" evidence="2">
    <location>
        <position position="1"/>
    </location>
</feature>
<comment type="caution">
    <text evidence="2">The sequence shown here is derived from an EMBL/GenBank/DDBJ whole genome shotgun (WGS) entry which is preliminary data.</text>
</comment>
<dbReference type="EMBL" id="LJIJ01001723">
    <property type="protein sequence ID" value="ODM90962.1"/>
    <property type="molecule type" value="Genomic_DNA"/>
</dbReference>
<evidence type="ECO:0000313" key="2">
    <source>
        <dbReference type="EMBL" id="ODM90962.1"/>
    </source>
</evidence>
<feature type="transmembrane region" description="Helical" evidence="1">
    <location>
        <begin position="57"/>
        <end position="77"/>
    </location>
</feature>
<feature type="transmembrane region" description="Helical" evidence="1">
    <location>
        <begin position="102"/>
        <end position="121"/>
    </location>
</feature>
<proteinExistence type="predicted"/>
<evidence type="ECO:0000256" key="1">
    <source>
        <dbReference type="SAM" id="Phobius"/>
    </source>
</evidence>
<evidence type="ECO:0000313" key="3">
    <source>
        <dbReference type="Proteomes" id="UP000094527"/>
    </source>
</evidence>
<dbReference type="AlphaFoldDB" id="A0A1D2MDG7"/>
<reference evidence="2 3" key="1">
    <citation type="journal article" date="2016" name="Genome Biol. Evol.">
        <title>Gene Family Evolution Reflects Adaptation to Soil Environmental Stressors in the Genome of the Collembolan Orchesella cincta.</title>
        <authorList>
            <person name="Faddeeva-Vakhrusheva A."/>
            <person name="Derks M.F."/>
            <person name="Anvar S.Y."/>
            <person name="Agamennone V."/>
            <person name="Suring W."/>
            <person name="Smit S."/>
            <person name="van Straalen N.M."/>
            <person name="Roelofs D."/>
        </authorList>
    </citation>
    <scope>NUCLEOTIDE SEQUENCE [LARGE SCALE GENOMIC DNA]</scope>
    <source>
        <tissue evidence="2">Mixed pool</tissue>
    </source>
</reference>
<accession>A0A1D2MDG7</accession>
<keyword evidence="1" id="KW-0812">Transmembrane</keyword>
<organism evidence="2 3">
    <name type="scientific">Orchesella cincta</name>
    <name type="common">Springtail</name>
    <name type="synonym">Podura cincta</name>
    <dbReference type="NCBI Taxonomy" id="48709"/>
    <lineage>
        <taxon>Eukaryota</taxon>
        <taxon>Metazoa</taxon>
        <taxon>Ecdysozoa</taxon>
        <taxon>Arthropoda</taxon>
        <taxon>Hexapoda</taxon>
        <taxon>Collembola</taxon>
        <taxon>Entomobryomorpha</taxon>
        <taxon>Entomobryoidea</taxon>
        <taxon>Orchesellidae</taxon>
        <taxon>Orchesellinae</taxon>
        <taxon>Orchesella</taxon>
    </lineage>
</organism>
<keyword evidence="1" id="KW-0472">Membrane</keyword>
<feature type="transmembrane region" description="Helical" evidence="1">
    <location>
        <begin position="28"/>
        <end position="45"/>
    </location>
</feature>
<protein>
    <submittedName>
        <fullName evidence="2">Uncharacterized protein</fullName>
    </submittedName>
</protein>
<gene>
    <name evidence="2" type="ORF">Ocin01_15721</name>
</gene>
<sequence>IVGVISLGVVHFQCNSDLGTASDHDFDLWAILGCSLVSVSFFYWTVVDKLTGLFRKLAYFIAVSGFLLVAGVAAYIISTNHAINFRLNRETGELHFETTKKIPAGVVTIMIGLLQCGYAWLNIIGI</sequence>
<keyword evidence="3" id="KW-1185">Reference proteome</keyword>
<keyword evidence="1" id="KW-1133">Transmembrane helix</keyword>
<name>A0A1D2MDG7_ORCCI</name>